<keyword evidence="3 6" id="KW-0375">Hydrogen ion transport</keyword>
<gene>
    <name evidence="7" type="ORF">BJ875DRAFT_448201</name>
</gene>
<comment type="similarity">
    <text evidence="1 6">Belongs to the V-ATPase C subunit family.</text>
</comment>
<evidence type="ECO:0000256" key="6">
    <source>
        <dbReference type="RuleBase" id="RU364010"/>
    </source>
</evidence>
<dbReference type="Proteomes" id="UP000824998">
    <property type="component" value="Unassembled WGS sequence"/>
</dbReference>
<comment type="caution">
    <text evidence="7">The sequence shown here is derived from an EMBL/GenBank/DDBJ whole genome shotgun (WGS) entry which is preliminary data.</text>
</comment>
<reference evidence="7" key="1">
    <citation type="journal article" date="2021" name="IMA Fungus">
        <title>Genomic characterization of three marine fungi, including Emericellopsis atlantica sp. nov. with signatures of a generalist lifestyle and marine biomass degradation.</title>
        <authorList>
            <person name="Hagestad O.C."/>
            <person name="Hou L."/>
            <person name="Andersen J.H."/>
            <person name="Hansen E.H."/>
            <person name="Altermark B."/>
            <person name="Li C."/>
            <person name="Kuhnert E."/>
            <person name="Cox R.J."/>
            <person name="Crous P.W."/>
            <person name="Spatafora J.W."/>
            <person name="Lail K."/>
            <person name="Amirebrahimi M."/>
            <person name="Lipzen A."/>
            <person name="Pangilinan J."/>
            <person name="Andreopoulos W."/>
            <person name="Hayes R.D."/>
            <person name="Ng V."/>
            <person name="Grigoriev I.V."/>
            <person name="Jackson S.A."/>
            <person name="Sutton T.D.S."/>
            <person name="Dobson A.D.W."/>
            <person name="Rama T."/>
        </authorList>
    </citation>
    <scope>NUCLEOTIDE SEQUENCE</scope>
    <source>
        <strain evidence="7">TRa018bII</strain>
    </source>
</reference>
<dbReference type="GO" id="GO:0000221">
    <property type="term" value="C:vacuolar proton-transporting V-type ATPase, V1 domain"/>
    <property type="evidence" value="ECO:0007669"/>
    <property type="project" value="TreeGrafter"/>
</dbReference>
<evidence type="ECO:0000313" key="8">
    <source>
        <dbReference type="Proteomes" id="UP000824998"/>
    </source>
</evidence>
<dbReference type="FunFam" id="3.30.70.100:FF:000002">
    <property type="entry name" value="V-type proton ATPase subunit C"/>
    <property type="match status" value="1"/>
</dbReference>
<dbReference type="PANTHER" id="PTHR10137:SF0">
    <property type="entry name" value="V-TYPE PROTON ATPASE SUBUNIT C"/>
    <property type="match status" value="1"/>
</dbReference>
<proteinExistence type="inferred from homology"/>
<sequence length="397" mass="44492">MSDPTKYMLVSLPSSISPTNDKEEALTALRSTITTNNGSVAPFKIPEFKIGTLDALVQQADDLAKLESACQGVVAKVGDSLRSLLEGDEAKISQQKTVNDKPADQYLQTFAWNKVKYRADKPLSELIDSLQKELVSIDNDVKSKVTQYNGVKTNLTTLERRQTGNLSTKSLTPVVDPKLLIQDSEYLETHLVVVPSNYKKEFLRSYETLSPMVVPRSGIEVAHDDEFTLYAVTTFKKHSAEFQHKCREMKWTPRDFKYVEGGKEEERKEVERVARDERKIWGEALRLSRTGWSEAVMIWIHVLTLRVFVETVLRYGLPLNFVCGMVKSSPKLAKKAKANLDSTYSYLGGNAFGRDNKGRVTKDDSALSSEMAAAGVGNHGGEGSEYTAYVYYEFEVL</sequence>
<keyword evidence="2 6" id="KW-0813">Transport</keyword>
<comment type="subunit">
    <text evidence="6">V-ATPase is a heteromultimeric enzyme composed of a peripheral catalytic V1 complex (components A to H) attached to an integral membrane V0 proton pore complex.</text>
</comment>
<accession>A0A9P7YTK6</accession>
<dbReference type="OrthoDB" id="6605928at2759"/>
<comment type="function">
    <text evidence="6">Subunit of the V1 complex of vacuolar(H+)-ATPase (V-ATPase), a multisubunit enzyme composed of a peripheral complex (V1) that hydrolyzes ATP and a membrane integral complex (V0) that translocates protons. V-ATPase is responsible for acidifying and maintaining the pH of intracellular compartments and in some cell types, is targeted to the plasma membrane, where it is responsible for acidifying the extracellular environment. Subunit C is necessary for the assembly of the catalytic sector of the enzyme and is likely to have a specific function in its catalytic activity.</text>
</comment>
<evidence type="ECO:0000256" key="4">
    <source>
        <dbReference type="ARBA" id="ARBA00023065"/>
    </source>
</evidence>
<dbReference type="Gene3D" id="1.20.1460.10">
    <property type="entry name" value="subunit c (vma5p) of the yeast v-atpase, domain 2"/>
    <property type="match status" value="1"/>
</dbReference>
<evidence type="ECO:0000256" key="1">
    <source>
        <dbReference type="ARBA" id="ARBA00006138"/>
    </source>
</evidence>
<dbReference type="CDD" id="cd14785">
    <property type="entry name" value="V-ATPase_C"/>
    <property type="match status" value="1"/>
</dbReference>
<dbReference type="AlphaFoldDB" id="A0A9P7YTK6"/>
<keyword evidence="8" id="KW-1185">Reference proteome</keyword>
<organism evidence="7 8">
    <name type="scientific">Amylocarpus encephaloides</name>
    <dbReference type="NCBI Taxonomy" id="45428"/>
    <lineage>
        <taxon>Eukaryota</taxon>
        <taxon>Fungi</taxon>
        <taxon>Dikarya</taxon>
        <taxon>Ascomycota</taxon>
        <taxon>Pezizomycotina</taxon>
        <taxon>Leotiomycetes</taxon>
        <taxon>Helotiales</taxon>
        <taxon>Helotiales incertae sedis</taxon>
        <taxon>Amylocarpus</taxon>
    </lineage>
</organism>
<dbReference type="SUPFAM" id="SSF118203">
    <property type="entry name" value="Vacuolar ATP synthase subunit C"/>
    <property type="match status" value="1"/>
</dbReference>
<evidence type="ECO:0000313" key="7">
    <source>
        <dbReference type="EMBL" id="KAG9239482.1"/>
    </source>
</evidence>
<name>A0A9P7YTK6_9HELO</name>
<comment type="function">
    <text evidence="5">Subunit of the V1 complex of vacuolar(H+)-ATPase (V-ATPase), a multisubunit enzyme composed of a peripheral complex (V1) that hydrolyzes ATP and a membrane integral complex (V0) that translocates protons. V-ATPase is responsible for acidifying and maintaining the pH of intracellular compartments. Subunit C is necessary for the assembly of the catalytic sector of the enzyme and is likely to have a specific function in its catalytic activity. Reversibly leaves the enzyme after glucose depletion, causing the catalytic subcomplex V1 to detach from the V0 section.</text>
</comment>
<evidence type="ECO:0000256" key="2">
    <source>
        <dbReference type="ARBA" id="ARBA00022448"/>
    </source>
</evidence>
<dbReference type="Gene3D" id="3.30.70.1180">
    <property type="entry name" value="Vacuolar atp synthase subunit c, domain 1"/>
    <property type="match status" value="1"/>
</dbReference>
<dbReference type="Pfam" id="PF03223">
    <property type="entry name" value="V-ATPase_C"/>
    <property type="match status" value="1"/>
</dbReference>
<dbReference type="Gene3D" id="3.30.70.100">
    <property type="match status" value="1"/>
</dbReference>
<dbReference type="GO" id="GO:0046961">
    <property type="term" value="F:proton-transporting ATPase activity, rotational mechanism"/>
    <property type="evidence" value="ECO:0007669"/>
    <property type="project" value="InterPro"/>
</dbReference>
<dbReference type="InterPro" id="IPR036132">
    <property type="entry name" value="Vac_ATP_synth_c_sf"/>
</dbReference>
<dbReference type="EMBL" id="MU251358">
    <property type="protein sequence ID" value="KAG9239482.1"/>
    <property type="molecule type" value="Genomic_DNA"/>
</dbReference>
<keyword evidence="4 6" id="KW-0406">Ion transport</keyword>
<dbReference type="PANTHER" id="PTHR10137">
    <property type="entry name" value="V-TYPE PROTON ATPASE SUBUNIT C"/>
    <property type="match status" value="1"/>
</dbReference>
<protein>
    <recommendedName>
        <fullName evidence="6">V-type proton ATPase subunit C</fullName>
    </recommendedName>
</protein>
<dbReference type="InterPro" id="IPR004907">
    <property type="entry name" value="ATPase_V1-cplx_csu"/>
</dbReference>
<evidence type="ECO:0000256" key="5">
    <source>
        <dbReference type="ARBA" id="ARBA00053565"/>
    </source>
</evidence>
<evidence type="ECO:0000256" key="3">
    <source>
        <dbReference type="ARBA" id="ARBA00022781"/>
    </source>
</evidence>